<name>A0AAE3DA68_9FIRM</name>
<reference evidence="5 6" key="1">
    <citation type="submission" date="2021-10" db="EMBL/GenBank/DDBJ databases">
        <title>Anaerobic single-cell dispensing facilitates the cultivation of human gut bacteria.</title>
        <authorList>
            <person name="Afrizal A."/>
        </authorList>
    </citation>
    <scope>NUCLEOTIDE SEQUENCE [LARGE SCALE GENOMIC DNA]</scope>
    <source>
        <strain evidence="5 6">CLA-AA-H273</strain>
    </source>
</reference>
<dbReference type="Gene3D" id="3.20.20.150">
    <property type="entry name" value="Divalent-metal-dependent TIM barrel enzymes"/>
    <property type="match status" value="1"/>
</dbReference>
<dbReference type="EMBL" id="JAJEPV010000054">
    <property type="protein sequence ID" value="MCC2121019.1"/>
    <property type="molecule type" value="Genomic_DNA"/>
</dbReference>
<dbReference type="AlphaFoldDB" id="A0AAE3DA68"/>
<dbReference type="PANTHER" id="PTHR43489:SF3">
    <property type="entry name" value="XYLOSE ISOMERASE DOMAIN PROTEIN TIM BARREL"/>
    <property type="match status" value="1"/>
</dbReference>
<dbReference type="Pfam" id="PF01261">
    <property type="entry name" value="AP_endonuc_2"/>
    <property type="match status" value="1"/>
</dbReference>
<dbReference type="InterPro" id="IPR026040">
    <property type="entry name" value="HyI-like"/>
</dbReference>
<dbReference type="InterPro" id="IPR050417">
    <property type="entry name" value="Sugar_Epim/Isomerase"/>
</dbReference>
<gene>
    <name evidence="5" type="ORF">LKD75_15755</name>
</gene>
<dbReference type="InterPro" id="IPR036237">
    <property type="entry name" value="Xyl_isomerase-like_sf"/>
</dbReference>
<proteinExistence type="inferred from homology"/>
<evidence type="ECO:0000313" key="6">
    <source>
        <dbReference type="Proteomes" id="UP001197795"/>
    </source>
</evidence>
<feature type="domain" description="Xylose isomerase-like TIM barrel" evidence="4">
    <location>
        <begin position="30"/>
        <end position="247"/>
    </location>
</feature>
<dbReference type="Proteomes" id="UP001197795">
    <property type="component" value="Unassembled WGS sequence"/>
</dbReference>
<feature type="active site" description="Proton donor/acceptor" evidence="3">
    <location>
        <position position="145"/>
    </location>
</feature>
<dbReference type="InterPro" id="IPR013022">
    <property type="entry name" value="Xyl_isomerase-like_TIM-brl"/>
</dbReference>
<keyword evidence="6" id="KW-1185">Reference proteome</keyword>
<evidence type="ECO:0000313" key="5">
    <source>
        <dbReference type="EMBL" id="MCC2121019.1"/>
    </source>
</evidence>
<dbReference type="RefSeq" id="WP_227733851.1">
    <property type="nucleotide sequence ID" value="NZ_JAJEPV010000054.1"/>
</dbReference>
<organism evidence="5 6">
    <name type="scientific">Waltera acetigignens</name>
    <dbReference type="NCBI Taxonomy" id="2981769"/>
    <lineage>
        <taxon>Bacteria</taxon>
        <taxon>Bacillati</taxon>
        <taxon>Bacillota</taxon>
        <taxon>Clostridia</taxon>
        <taxon>Lachnospirales</taxon>
        <taxon>Lachnospiraceae</taxon>
        <taxon>Waltera</taxon>
    </lineage>
</organism>
<evidence type="ECO:0000259" key="4">
    <source>
        <dbReference type="Pfam" id="PF01261"/>
    </source>
</evidence>
<protein>
    <submittedName>
        <fullName evidence="5">TIM barrel protein</fullName>
    </submittedName>
</protein>
<evidence type="ECO:0000256" key="3">
    <source>
        <dbReference type="PIRSR" id="PIRSR006241-50"/>
    </source>
</evidence>
<accession>A0AAE3DA68</accession>
<dbReference type="GO" id="GO:0016853">
    <property type="term" value="F:isomerase activity"/>
    <property type="evidence" value="ECO:0007669"/>
    <property type="project" value="UniProtKB-KW"/>
</dbReference>
<dbReference type="PANTHER" id="PTHR43489">
    <property type="entry name" value="ISOMERASE"/>
    <property type="match status" value="1"/>
</dbReference>
<keyword evidence="1 2" id="KW-0413">Isomerase</keyword>
<feature type="active site" description="Proton donor/acceptor" evidence="3">
    <location>
        <position position="243"/>
    </location>
</feature>
<dbReference type="PIRSF" id="PIRSF006241">
    <property type="entry name" value="HyI"/>
    <property type="match status" value="1"/>
</dbReference>
<dbReference type="SUPFAM" id="SSF51658">
    <property type="entry name" value="Xylose isomerase-like"/>
    <property type="match status" value="1"/>
</dbReference>
<comment type="similarity">
    <text evidence="2">Belongs to the hyi family.</text>
</comment>
<sequence length="263" mass="29880">MGAKKLNYSVCIDAVFRESKLSFVEAMSVIHRLGYKAYEFWSWKDKDIKRIKEVQKETGLKTAAFCTEFINPGDPEKQQEFLEGLKRSMETAHVLDCGRLIVQAGWEYETAAKGITRDQHRCTFIDTMQKAGNLAAEQKIELVIEPLNLLVDHPGYHLSTSREAFDILEKIDSDNVKILFDIYHQQITEGNLYSNIFDHLNQIGHFHAAAVPGRGPITGGEINYTYLLQELADNGYDGYVGLEYMTAFSAEESLKKVMENILV</sequence>
<evidence type="ECO:0000256" key="1">
    <source>
        <dbReference type="ARBA" id="ARBA00023235"/>
    </source>
</evidence>
<comment type="caution">
    <text evidence="5">The sequence shown here is derived from an EMBL/GenBank/DDBJ whole genome shotgun (WGS) entry which is preliminary data.</text>
</comment>
<evidence type="ECO:0000256" key="2">
    <source>
        <dbReference type="PIRNR" id="PIRNR006241"/>
    </source>
</evidence>